<dbReference type="GO" id="GO:0004742">
    <property type="term" value="F:dihydrolipoyllysine-residue acetyltransferase activity"/>
    <property type="evidence" value="ECO:0007669"/>
    <property type="project" value="TreeGrafter"/>
</dbReference>
<feature type="region of interest" description="Disordered" evidence="5">
    <location>
        <begin position="281"/>
        <end position="311"/>
    </location>
</feature>
<dbReference type="GO" id="GO:0045254">
    <property type="term" value="C:pyruvate dehydrogenase complex"/>
    <property type="evidence" value="ECO:0007669"/>
    <property type="project" value="InterPro"/>
</dbReference>
<dbReference type="PROSITE" id="PS00189">
    <property type="entry name" value="LIPOYL"/>
    <property type="match status" value="3"/>
</dbReference>
<organism evidence="9">
    <name type="scientific">Chaetoceros debilis</name>
    <dbReference type="NCBI Taxonomy" id="122233"/>
    <lineage>
        <taxon>Eukaryota</taxon>
        <taxon>Sar</taxon>
        <taxon>Stramenopiles</taxon>
        <taxon>Ochrophyta</taxon>
        <taxon>Bacillariophyta</taxon>
        <taxon>Coscinodiscophyceae</taxon>
        <taxon>Chaetocerotophycidae</taxon>
        <taxon>Chaetocerotales</taxon>
        <taxon>Chaetocerotaceae</taxon>
        <taxon>Chaetoceros</taxon>
    </lineage>
</organism>
<dbReference type="Pfam" id="PF00198">
    <property type="entry name" value="2-oxoacid_dh"/>
    <property type="match status" value="1"/>
</dbReference>
<dbReference type="Pfam" id="PF00364">
    <property type="entry name" value="Biotin_lipoyl"/>
    <property type="match status" value="3"/>
</dbReference>
<accession>A0A7S3VCQ0</accession>
<dbReference type="CDD" id="cd06849">
    <property type="entry name" value="lipoyl_domain"/>
    <property type="match status" value="3"/>
</dbReference>
<dbReference type="SUPFAM" id="SSF52777">
    <property type="entry name" value="CoA-dependent acyltransferases"/>
    <property type="match status" value="1"/>
</dbReference>
<evidence type="ECO:0000256" key="2">
    <source>
        <dbReference type="ARBA" id="ARBA00022823"/>
    </source>
</evidence>
<evidence type="ECO:0000256" key="6">
    <source>
        <dbReference type="SAM" id="SignalP"/>
    </source>
</evidence>
<dbReference type="EC" id="2.3.1.-" evidence="4"/>
<feature type="chain" id="PRO_5031377966" description="Dihydrolipoamide acetyltransferase component of pyruvate dehydrogenase complex" evidence="6">
    <location>
        <begin position="20"/>
        <end position="789"/>
    </location>
</feature>
<keyword evidence="6" id="KW-0732">Signal</keyword>
<dbReference type="InterPro" id="IPR011053">
    <property type="entry name" value="Single_hybrid_motif"/>
</dbReference>
<dbReference type="Pfam" id="PF02817">
    <property type="entry name" value="E3_binding"/>
    <property type="match status" value="2"/>
</dbReference>
<feature type="domain" description="Lipoyl-binding" evidence="7">
    <location>
        <begin position="56"/>
        <end position="131"/>
    </location>
</feature>
<feature type="signal peptide" evidence="6">
    <location>
        <begin position="1"/>
        <end position="19"/>
    </location>
</feature>
<evidence type="ECO:0000256" key="1">
    <source>
        <dbReference type="ARBA" id="ARBA00007317"/>
    </source>
</evidence>
<keyword evidence="3" id="KW-0809">Transit peptide</keyword>
<dbReference type="PROSITE" id="PS51826">
    <property type="entry name" value="PSBD"/>
    <property type="match status" value="2"/>
</dbReference>
<evidence type="ECO:0000259" key="8">
    <source>
        <dbReference type="PROSITE" id="PS51826"/>
    </source>
</evidence>
<evidence type="ECO:0000256" key="3">
    <source>
        <dbReference type="ARBA" id="ARBA00022946"/>
    </source>
</evidence>
<evidence type="ECO:0000313" key="9">
    <source>
        <dbReference type="EMBL" id="CAE0472536.1"/>
    </source>
</evidence>
<dbReference type="InterPro" id="IPR001078">
    <property type="entry name" value="2-oxoacid_DH_actylTfrase"/>
</dbReference>
<dbReference type="PANTHER" id="PTHR23151">
    <property type="entry name" value="DIHYDROLIPOAMIDE ACETYL/SUCCINYL-TRANSFERASE-RELATED"/>
    <property type="match status" value="1"/>
</dbReference>
<dbReference type="Gene3D" id="3.30.559.10">
    <property type="entry name" value="Chloramphenicol acetyltransferase-like domain"/>
    <property type="match status" value="1"/>
</dbReference>
<feature type="compositionally biased region" description="Low complexity" evidence="5">
    <location>
        <begin position="288"/>
        <end position="308"/>
    </location>
</feature>
<dbReference type="InterPro" id="IPR004167">
    <property type="entry name" value="PSBD"/>
</dbReference>
<feature type="domain" description="Peripheral subunit-binding (PSBD)" evidence="8">
    <location>
        <begin position="508"/>
        <end position="545"/>
    </location>
</feature>
<protein>
    <recommendedName>
        <fullName evidence="4">Dihydrolipoamide acetyltransferase component of pyruvate dehydrogenase complex</fullName>
        <ecNumber evidence="4">2.3.1.-</ecNumber>
    </recommendedName>
</protein>
<dbReference type="InterPro" id="IPR036625">
    <property type="entry name" value="E3-bd_dom_sf"/>
</dbReference>
<dbReference type="SUPFAM" id="SSF47005">
    <property type="entry name" value="Peripheral subunit-binding domain of 2-oxo acid dehydrogenase complex"/>
    <property type="match status" value="2"/>
</dbReference>
<reference evidence="9" key="1">
    <citation type="submission" date="2021-01" db="EMBL/GenBank/DDBJ databases">
        <authorList>
            <person name="Corre E."/>
            <person name="Pelletier E."/>
            <person name="Niang G."/>
            <person name="Scheremetjew M."/>
            <person name="Finn R."/>
            <person name="Kale V."/>
            <person name="Holt S."/>
            <person name="Cochrane G."/>
            <person name="Meng A."/>
            <person name="Brown T."/>
            <person name="Cohen L."/>
        </authorList>
    </citation>
    <scope>NUCLEOTIDE SEQUENCE</scope>
    <source>
        <strain evidence="9">MM31A-1</strain>
    </source>
</reference>
<feature type="domain" description="Lipoyl-binding" evidence="7">
    <location>
        <begin position="315"/>
        <end position="390"/>
    </location>
</feature>
<comment type="cofactor">
    <cofactor evidence="4">
        <name>(R)-lipoate</name>
        <dbReference type="ChEBI" id="CHEBI:83088"/>
    </cofactor>
</comment>
<dbReference type="PANTHER" id="PTHR23151:SF75">
    <property type="entry name" value="DIHYDROLIPOYLLYSINE-RESIDUE ACETYLTRANSFERASE COMPONENT 5 OF PYRUVATE DEHYDROGENASE COMPLEX, CHLOROPLASTIC"/>
    <property type="match status" value="1"/>
</dbReference>
<keyword evidence="2 4" id="KW-0450">Lipoyl</keyword>
<gene>
    <name evidence="9" type="ORF">CDEB00056_LOCUS17389</name>
</gene>
<dbReference type="GO" id="GO:0006086">
    <property type="term" value="P:pyruvate decarboxylation to acetyl-CoA"/>
    <property type="evidence" value="ECO:0007669"/>
    <property type="project" value="InterPro"/>
</dbReference>
<dbReference type="InterPro" id="IPR045257">
    <property type="entry name" value="E2/Pdx1"/>
</dbReference>
<dbReference type="InterPro" id="IPR000089">
    <property type="entry name" value="Biotin_lipoyl"/>
</dbReference>
<feature type="domain" description="Peripheral subunit-binding (PSBD)" evidence="8">
    <location>
        <begin position="444"/>
        <end position="481"/>
    </location>
</feature>
<dbReference type="InterPro" id="IPR003016">
    <property type="entry name" value="2-oxoA_DH_lipoyl-BS"/>
</dbReference>
<keyword evidence="4" id="KW-0808">Transferase</keyword>
<comment type="similarity">
    <text evidence="1 4">Belongs to the 2-oxoacid dehydrogenase family.</text>
</comment>
<dbReference type="Gene3D" id="2.40.50.100">
    <property type="match status" value="3"/>
</dbReference>
<evidence type="ECO:0000256" key="5">
    <source>
        <dbReference type="SAM" id="MobiDB-lite"/>
    </source>
</evidence>
<evidence type="ECO:0000256" key="4">
    <source>
        <dbReference type="RuleBase" id="RU003423"/>
    </source>
</evidence>
<dbReference type="SUPFAM" id="SSF51230">
    <property type="entry name" value="Single hybrid motif"/>
    <property type="match status" value="3"/>
</dbReference>
<evidence type="ECO:0000259" key="7">
    <source>
        <dbReference type="PROSITE" id="PS50968"/>
    </source>
</evidence>
<proteinExistence type="inferred from homology"/>
<dbReference type="AlphaFoldDB" id="A0A7S3VCQ0"/>
<dbReference type="EMBL" id="HBIO01022616">
    <property type="protein sequence ID" value="CAE0472536.1"/>
    <property type="molecule type" value="Transcribed_RNA"/>
</dbReference>
<keyword evidence="4" id="KW-0012">Acyltransferase</keyword>
<dbReference type="PROSITE" id="PS50968">
    <property type="entry name" value="BIOTINYL_LIPOYL"/>
    <property type="match status" value="3"/>
</dbReference>
<feature type="domain" description="Lipoyl-binding" evidence="7">
    <location>
        <begin position="186"/>
        <end position="261"/>
    </location>
</feature>
<name>A0A7S3VCQ0_9STRA</name>
<sequence>MKFVSTALFMALAINSAQAFAPSVSSNKVAFNNANTFASSTVVMSQQDLTVLAAEAIEITMPALSSTMKEGRVVSWLKQEGDEVEAGEAIMVVESDKADMDVEAFEDGFIAKILVEEGESAPVGEVVALLVAEEADIAEAAAAGGGAPAAAAVAEPASGELSSSTTSTSNTNVSSTEIISNIVEGSTEIFMPALSSTMVEGKIVQWLKSEGDEILAGEAIMVVESDKADMDVEAFEDGFLAKIIKEEGETVDVGAAVGIIVPEEDDIAKISSAAVVDVETSSDAGINSSTTTTTQTANSTDAAAAASAEAPDCEFSQVDMPALSSTMKEGKVVSWLKAEGDPISAGEAIMVVESDKADMDVEAFEDGFLAAIITDEGESSAVGTPVALIAAEEGDIAALQTYAATLTGAPAPVAAAPAAATPAAAAPRAASAAPAAVATGDRIVASPLAKSLAAEKGVDLSTVAGTGPNGRITAGDVEAAATGAPGKKAAPAAAPAKPAWTPAAGVVAATPMARAAAKKARLDIATIQGTGEFGRVTVDDVQIATGEKKVERKKAAAAGAEAVELPEGLVPFTGMQRAVSNNMEATLSTPVFRVSREVEMDAFNALYQSVKPKGVTVSVLLAKAAALAIEKYPIINSSYTPEGTVFNPDINIAMAVAIDGGLITPTLKYANERNIMELGENWKELVGKAKSGTLSPDEYNSGTFTISNLGMFGVSQFDAILPAGAGGILAIGGTQEQIVPCDKAVLGMKKVSKMTVTLTCDHRQIYGADAALFLKAFSEIMGSPQQLLL</sequence>
<dbReference type="FunFam" id="2.40.50.100:FF:000010">
    <property type="entry name" value="Acetyltransferase component of pyruvate dehydrogenase complex"/>
    <property type="match status" value="3"/>
</dbReference>
<dbReference type="InterPro" id="IPR023213">
    <property type="entry name" value="CAT-like_dom_sf"/>
</dbReference>
<dbReference type="Gene3D" id="4.10.320.10">
    <property type="entry name" value="E3-binding domain"/>
    <property type="match status" value="2"/>
</dbReference>